<dbReference type="EMBL" id="JAKNSF020000037">
    <property type="protein sequence ID" value="KAK7727622.1"/>
    <property type="molecule type" value="Genomic_DNA"/>
</dbReference>
<sequence length="253" mass="28208">MQSPGELKRRCDGYTVPASQTVPQVQAPPAGSIRRDPYYTIPSRDVESATARQLKEELDEGYSPTTQALVPLGMRFVKILGAGTQGTAVLFEMDDANGATRKIVAKYENVLEGEGPEDSGSDLDDVDADDVAIELRDEPHAMVEEKEHMRRQFIRGYDEDDQDPRMYLMEFIAGDPVPVKEELVPTDNGGLAIPPGDDVLAYKDTVVMIGDYDPDGVVFPHIQVPIFKVCTYFRKVRRSTAEGSLRYVEYMIR</sequence>
<accession>A0ABR1P6L7</accession>
<keyword evidence="3" id="KW-1185">Reference proteome</keyword>
<evidence type="ECO:0000313" key="2">
    <source>
        <dbReference type="EMBL" id="KAK7727622.1"/>
    </source>
</evidence>
<protein>
    <submittedName>
        <fullName evidence="2">Uncharacterized protein</fullName>
    </submittedName>
</protein>
<feature type="compositionally biased region" description="Basic and acidic residues" evidence="1">
    <location>
        <begin position="1"/>
        <end position="12"/>
    </location>
</feature>
<reference evidence="2 3" key="1">
    <citation type="submission" date="2024-02" db="EMBL/GenBank/DDBJ databases">
        <title>De novo assembly and annotation of 12 fungi associated with fruit tree decline syndrome in Ontario, Canada.</title>
        <authorList>
            <person name="Sulman M."/>
            <person name="Ellouze W."/>
            <person name="Ilyukhin E."/>
        </authorList>
    </citation>
    <scope>NUCLEOTIDE SEQUENCE [LARGE SCALE GENOMIC DNA]</scope>
    <source>
        <strain evidence="2 3">M169</strain>
    </source>
</reference>
<organism evidence="2 3">
    <name type="scientific">Diaporthe eres</name>
    <name type="common">Phomopsis oblonga</name>
    <dbReference type="NCBI Taxonomy" id="83184"/>
    <lineage>
        <taxon>Eukaryota</taxon>
        <taxon>Fungi</taxon>
        <taxon>Dikarya</taxon>
        <taxon>Ascomycota</taxon>
        <taxon>Pezizomycotina</taxon>
        <taxon>Sordariomycetes</taxon>
        <taxon>Sordariomycetidae</taxon>
        <taxon>Diaporthales</taxon>
        <taxon>Diaporthaceae</taxon>
        <taxon>Diaporthe</taxon>
        <taxon>Diaporthe eres species complex</taxon>
    </lineage>
</organism>
<evidence type="ECO:0000313" key="3">
    <source>
        <dbReference type="Proteomes" id="UP001430848"/>
    </source>
</evidence>
<evidence type="ECO:0000256" key="1">
    <source>
        <dbReference type="SAM" id="MobiDB-lite"/>
    </source>
</evidence>
<name>A0ABR1P6L7_DIAER</name>
<gene>
    <name evidence="2" type="ORF">SLS63_007064</name>
</gene>
<feature type="region of interest" description="Disordered" evidence="1">
    <location>
        <begin position="1"/>
        <end position="38"/>
    </location>
</feature>
<proteinExistence type="predicted"/>
<dbReference type="Proteomes" id="UP001430848">
    <property type="component" value="Unassembled WGS sequence"/>
</dbReference>
<comment type="caution">
    <text evidence="2">The sequence shown here is derived from an EMBL/GenBank/DDBJ whole genome shotgun (WGS) entry which is preliminary data.</text>
</comment>